<dbReference type="AlphaFoldDB" id="A0A2G8S1A8"/>
<feature type="compositionally biased region" description="Acidic residues" evidence="1">
    <location>
        <begin position="554"/>
        <end position="571"/>
    </location>
</feature>
<reference evidence="2 3" key="1">
    <citation type="journal article" date="2015" name="Sci. Rep.">
        <title>Chromosome-level genome map provides insights into diverse defense mechanisms in the medicinal fungus Ganoderma sinense.</title>
        <authorList>
            <person name="Zhu Y."/>
            <person name="Xu J."/>
            <person name="Sun C."/>
            <person name="Zhou S."/>
            <person name="Xu H."/>
            <person name="Nelson D.R."/>
            <person name="Qian J."/>
            <person name="Song J."/>
            <person name="Luo H."/>
            <person name="Xiang L."/>
            <person name="Li Y."/>
            <person name="Xu Z."/>
            <person name="Ji A."/>
            <person name="Wang L."/>
            <person name="Lu S."/>
            <person name="Hayward A."/>
            <person name="Sun W."/>
            <person name="Li X."/>
            <person name="Schwartz D.C."/>
            <person name="Wang Y."/>
            <person name="Chen S."/>
        </authorList>
    </citation>
    <scope>NUCLEOTIDE SEQUENCE [LARGE SCALE GENOMIC DNA]</scope>
    <source>
        <strain evidence="2 3">ZZ0214-1</strain>
    </source>
</reference>
<feature type="region of interest" description="Disordered" evidence="1">
    <location>
        <begin position="549"/>
        <end position="671"/>
    </location>
</feature>
<comment type="caution">
    <text evidence="2">The sequence shown here is derived from an EMBL/GenBank/DDBJ whole genome shotgun (WGS) entry which is preliminary data.</text>
</comment>
<feature type="region of interest" description="Disordered" evidence="1">
    <location>
        <begin position="449"/>
        <end position="470"/>
    </location>
</feature>
<evidence type="ECO:0000313" key="3">
    <source>
        <dbReference type="Proteomes" id="UP000230002"/>
    </source>
</evidence>
<dbReference type="EMBL" id="AYKW01000034">
    <property type="protein sequence ID" value="PIL27338.1"/>
    <property type="molecule type" value="Genomic_DNA"/>
</dbReference>
<protein>
    <submittedName>
        <fullName evidence="2">Uncharacterized protein</fullName>
    </submittedName>
</protein>
<keyword evidence="3" id="KW-1185">Reference proteome</keyword>
<accession>A0A2G8S1A8</accession>
<evidence type="ECO:0000313" key="2">
    <source>
        <dbReference type="EMBL" id="PIL27338.1"/>
    </source>
</evidence>
<proteinExistence type="predicted"/>
<name>A0A2G8S1A8_9APHY</name>
<evidence type="ECO:0000256" key="1">
    <source>
        <dbReference type="SAM" id="MobiDB-lite"/>
    </source>
</evidence>
<organism evidence="2 3">
    <name type="scientific">Ganoderma sinense ZZ0214-1</name>
    <dbReference type="NCBI Taxonomy" id="1077348"/>
    <lineage>
        <taxon>Eukaryota</taxon>
        <taxon>Fungi</taxon>
        <taxon>Dikarya</taxon>
        <taxon>Basidiomycota</taxon>
        <taxon>Agaricomycotina</taxon>
        <taxon>Agaricomycetes</taxon>
        <taxon>Polyporales</taxon>
        <taxon>Polyporaceae</taxon>
        <taxon>Ganoderma</taxon>
    </lineage>
</organism>
<feature type="compositionally biased region" description="Acidic residues" evidence="1">
    <location>
        <begin position="597"/>
        <end position="629"/>
    </location>
</feature>
<sequence>MLLISSQLATTICHIRQILTQHVQLSVPTRRLKDTFVDGGIATPGVEDVKEPLVTREEDEAVFRRSGSPSAHAVPDVVQDIDGDDGTVVVADPAPAAQPSRGGSGGAKTSFTFPPSEDLTLEEMRAWSKEEKSAFLLQRCAIDPDVVVECEVPGPDGRPCGARFSRWEIRMARRHFIRTHVPKPMDDEEEAPKKHEVPSTPFFTRTFFNSRLQTHTATSIITSVPPRHGSGSATLHTRSNLFIVELNMSNAIELAQHYKAAFIREEGSLAAWASELQSALIVLRHVLVEHDVSLDRHGVVHIVDPNEIDSESTGDFGAACDAFDSFINDYYDPANKYQDGTTFSQPTHQNVDHYLPNCKPAFTVDTPQFNELCTIEDVLRRKDPDSRVGGRGLCHPHAYLPLSEPFPSPRCSTMRHTNMTPTTTPLQTTKSCPSWGVKTWTRPLCGTSTSVPSTMSTTLSPTTGSRGAEQPASPLRALFYDDEESVPPAGIRRESTLEVLDRASLPTAGPSRTASQTRTWWALQRMDSSFGSEFGGSDAVVYGCSERDEGSILSEDEDEEGGPEAVEEEHAEDCVFALHHDDDGSDSTEDGLLGAEAFEEEGPEDDAESQGDNSSDEGVAEDEATEDAPQDVPPPSSPVVGPSSGLRCSTRVRNRPAPFAPPLSKEGQGKG</sequence>
<dbReference type="OrthoDB" id="8922241at2759"/>
<gene>
    <name evidence="2" type="ORF">GSI_10485</name>
</gene>
<feature type="compositionally biased region" description="Low complexity" evidence="1">
    <location>
        <begin position="449"/>
        <end position="465"/>
    </location>
</feature>
<dbReference type="Proteomes" id="UP000230002">
    <property type="component" value="Unassembled WGS sequence"/>
</dbReference>
<feature type="region of interest" description="Disordered" evidence="1">
    <location>
        <begin position="91"/>
        <end position="115"/>
    </location>
</feature>